<protein>
    <recommendedName>
        <fullName evidence="3">DUF4160 domain-containing protein</fullName>
    </recommendedName>
</protein>
<gene>
    <name evidence="1" type="ORF">J122_4046</name>
</gene>
<dbReference type="AlphaFoldDB" id="A0A137S1Q0"/>
<dbReference type="Proteomes" id="UP000070282">
    <property type="component" value="Unassembled WGS sequence"/>
</dbReference>
<organism evidence="1 2">
    <name type="scientific">Marinobacter excellens LAMA 842</name>
    <dbReference type="NCBI Taxonomy" id="1306954"/>
    <lineage>
        <taxon>Bacteria</taxon>
        <taxon>Pseudomonadati</taxon>
        <taxon>Pseudomonadota</taxon>
        <taxon>Gammaproteobacteria</taxon>
        <taxon>Pseudomonadales</taxon>
        <taxon>Marinobacteraceae</taxon>
        <taxon>Marinobacter</taxon>
    </lineage>
</organism>
<dbReference type="EMBL" id="LOCO01000039">
    <property type="protein sequence ID" value="KXO06352.1"/>
    <property type="molecule type" value="Genomic_DNA"/>
</dbReference>
<dbReference type="InterPro" id="IPR025427">
    <property type="entry name" value="DUF4160"/>
</dbReference>
<dbReference type="PATRIC" id="fig|1306954.6.peg.2881"/>
<dbReference type="RefSeq" id="WP_197463897.1">
    <property type="nucleotide sequence ID" value="NZ_LOCO01000039.1"/>
</dbReference>
<dbReference type="Pfam" id="PF13711">
    <property type="entry name" value="DUF4160"/>
    <property type="match status" value="1"/>
</dbReference>
<keyword evidence="2" id="KW-1185">Reference proteome</keyword>
<proteinExistence type="predicted"/>
<name>A0A137S1Q0_9GAMM</name>
<evidence type="ECO:0000313" key="2">
    <source>
        <dbReference type="Proteomes" id="UP000070282"/>
    </source>
</evidence>
<reference evidence="2" key="1">
    <citation type="submission" date="2015-12" db="EMBL/GenBank/DDBJ databases">
        <authorList>
            <person name="Lima A."/>
            <person name="Farahani Zayas N."/>
            <person name="Castro Da Silva M.A."/>
            <person name="Cabral A."/>
            <person name="Pessatti M.L."/>
        </authorList>
    </citation>
    <scope>NUCLEOTIDE SEQUENCE [LARGE SCALE GENOMIC DNA]</scope>
    <source>
        <strain evidence="2">LAMA 842</strain>
    </source>
</reference>
<evidence type="ECO:0000313" key="1">
    <source>
        <dbReference type="EMBL" id="KXO06352.1"/>
    </source>
</evidence>
<evidence type="ECO:0008006" key="3">
    <source>
        <dbReference type="Google" id="ProtNLM"/>
    </source>
</evidence>
<accession>A0A137S1Q0</accession>
<sequence>MSLEPELKELQRQLAQIDMLDAPSDGGHSGFPEFTLLKRQNLKLKMYQEKGHELPHLHVDYSSQHHVASFAIKPPHRLEGTLKKKYEKAIVDWIKVNSEKLLTIWRQLQAGGDPKDLVPQLKGSA</sequence>
<comment type="caution">
    <text evidence="1">The sequence shown here is derived from an EMBL/GenBank/DDBJ whole genome shotgun (WGS) entry which is preliminary data.</text>
</comment>